<dbReference type="Gene3D" id="1.10.260.40">
    <property type="entry name" value="lambda repressor-like DNA-binding domains"/>
    <property type="match status" value="1"/>
</dbReference>
<dbReference type="GO" id="GO:0003677">
    <property type="term" value="F:DNA binding"/>
    <property type="evidence" value="ECO:0007669"/>
    <property type="project" value="InterPro"/>
</dbReference>
<dbReference type="SMART" id="SM00530">
    <property type="entry name" value="HTH_XRE"/>
    <property type="match status" value="1"/>
</dbReference>
<sequence>MTEIIRHRRKTLGITQETLSDISGVNLKTIKTLEKGEGNPTLDTLRSLADALGLEIVLQIKSPTL</sequence>
<dbReference type="CDD" id="cd00093">
    <property type="entry name" value="HTH_XRE"/>
    <property type="match status" value="1"/>
</dbReference>
<evidence type="ECO:0000313" key="2">
    <source>
        <dbReference type="EMBL" id="BDD12906.1"/>
    </source>
</evidence>
<accession>A0AAU9CLM7</accession>
<dbReference type="InterPro" id="IPR001387">
    <property type="entry name" value="Cro/C1-type_HTH"/>
</dbReference>
<organism evidence="2 3">
    <name type="scientific">Fulvitalea axinellae</name>
    <dbReference type="NCBI Taxonomy" id="1182444"/>
    <lineage>
        <taxon>Bacteria</taxon>
        <taxon>Pseudomonadati</taxon>
        <taxon>Bacteroidota</taxon>
        <taxon>Cytophagia</taxon>
        <taxon>Cytophagales</taxon>
        <taxon>Persicobacteraceae</taxon>
        <taxon>Fulvitalea</taxon>
    </lineage>
</organism>
<dbReference type="SUPFAM" id="SSF47413">
    <property type="entry name" value="lambda repressor-like DNA-binding domains"/>
    <property type="match status" value="1"/>
</dbReference>
<evidence type="ECO:0000259" key="1">
    <source>
        <dbReference type="PROSITE" id="PS50943"/>
    </source>
</evidence>
<feature type="domain" description="HTH cro/C1-type" evidence="1">
    <location>
        <begin position="5"/>
        <end position="59"/>
    </location>
</feature>
<dbReference type="AlphaFoldDB" id="A0AAU9CLM7"/>
<keyword evidence="2" id="KW-0614">Plasmid</keyword>
<reference evidence="2 3" key="1">
    <citation type="submission" date="2021-12" db="EMBL/GenBank/DDBJ databases">
        <title>Genome sequencing of bacteria with rrn-lacking chromosome and rrn-plasmid.</title>
        <authorList>
            <person name="Anda M."/>
            <person name="Iwasaki W."/>
        </authorList>
    </citation>
    <scope>NUCLEOTIDE SEQUENCE [LARGE SCALE GENOMIC DNA]</scope>
    <source>
        <strain evidence="2 3">DSM 100852</strain>
        <plasmid evidence="2 3">pFA8</plasmid>
    </source>
</reference>
<gene>
    <name evidence="2" type="ORF">FUAX_53380</name>
</gene>
<dbReference type="PROSITE" id="PS50943">
    <property type="entry name" value="HTH_CROC1"/>
    <property type="match status" value="1"/>
</dbReference>
<dbReference type="Pfam" id="PF01381">
    <property type="entry name" value="HTH_3"/>
    <property type="match status" value="1"/>
</dbReference>
<geneLocation type="plasmid" evidence="2 3">
    <name>pFA8</name>
</geneLocation>
<keyword evidence="3" id="KW-1185">Reference proteome</keyword>
<dbReference type="KEGG" id="fax:FUAX_53380"/>
<name>A0AAU9CLM7_9BACT</name>
<dbReference type="RefSeq" id="WP_338396140.1">
    <property type="nucleotide sequence ID" value="NZ_AP025322.1"/>
</dbReference>
<evidence type="ECO:0000313" key="3">
    <source>
        <dbReference type="Proteomes" id="UP001348817"/>
    </source>
</evidence>
<dbReference type="EMBL" id="AP025322">
    <property type="protein sequence ID" value="BDD12906.1"/>
    <property type="molecule type" value="Genomic_DNA"/>
</dbReference>
<dbReference type="InterPro" id="IPR010982">
    <property type="entry name" value="Lambda_DNA-bd_dom_sf"/>
</dbReference>
<protein>
    <recommendedName>
        <fullName evidence="1">HTH cro/C1-type domain-containing protein</fullName>
    </recommendedName>
</protein>
<dbReference type="Proteomes" id="UP001348817">
    <property type="component" value="Plasmid pFA8"/>
</dbReference>
<proteinExistence type="predicted"/>